<feature type="region of interest" description="Disordered" evidence="1">
    <location>
        <begin position="398"/>
        <end position="460"/>
    </location>
</feature>
<feature type="region of interest" description="Disordered" evidence="1">
    <location>
        <begin position="1"/>
        <end position="104"/>
    </location>
</feature>
<dbReference type="AlphaFoldDB" id="A0A9N8EKK0"/>
<feature type="compositionally biased region" description="Basic and acidic residues" evidence="1">
    <location>
        <begin position="398"/>
        <end position="408"/>
    </location>
</feature>
<keyword evidence="3" id="KW-1185">Reference proteome</keyword>
<feature type="compositionally biased region" description="Basic and acidic residues" evidence="1">
    <location>
        <begin position="331"/>
        <end position="343"/>
    </location>
</feature>
<evidence type="ECO:0000313" key="3">
    <source>
        <dbReference type="Proteomes" id="UP001153069"/>
    </source>
</evidence>
<name>A0A9N8EKK0_9STRA</name>
<evidence type="ECO:0000313" key="2">
    <source>
        <dbReference type="EMBL" id="CAB9522423.1"/>
    </source>
</evidence>
<evidence type="ECO:0000256" key="1">
    <source>
        <dbReference type="SAM" id="MobiDB-lite"/>
    </source>
</evidence>
<accession>A0A9N8EKK0</accession>
<protein>
    <submittedName>
        <fullName evidence="2">Uncharacterized protein</fullName>
    </submittedName>
</protein>
<feature type="region of interest" description="Disordered" evidence="1">
    <location>
        <begin position="163"/>
        <end position="196"/>
    </location>
</feature>
<dbReference type="EMBL" id="CAICTM010001299">
    <property type="protein sequence ID" value="CAB9522423.1"/>
    <property type="molecule type" value="Genomic_DNA"/>
</dbReference>
<dbReference type="Proteomes" id="UP001153069">
    <property type="component" value="Unassembled WGS sequence"/>
</dbReference>
<organism evidence="2 3">
    <name type="scientific">Seminavis robusta</name>
    <dbReference type="NCBI Taxonomy" id="568900"/>
    <lineage>
        <taxon>Eukaryota</taxon>
        <taxon>Sar</taxon>
        <taxon>Stramenopiles</taxon>
        <taxon>Ochrophyta</taxon>
        <taxon>Bacillariophyta</taxon>
        <taxon>Bacillariophyceae</taxon>
        <taxon>Bacillariophycidae</taxon>
        <taxon>Naviculales</taxon>
        <taxon>Naviculaceae</taxon>
        <taxon>Seminavis</taxon>
    </lineage>
</organism>
<feature type="compositionally biased region" description="Basic and acidic residues" evidence="1">
    <location>
        <begin position="285"/>
        <end position="300"/>
    </location>
</feature>
<feature type="compositionally biased region" description="Basic and acidic residues" evidence="1">
    <location>
        <begin position="267"/>
        <end position="278"/>
    </location>
</feature>
<feature type="compositionally biased region" description="Basic and acidic residues" evidence="1">
    <location>
        <begin position="91"/>
        <end position="104"/>
    </location>
</feature>
<feature type="compositionally biased region" description="Polar residues" evidence="1">
    <location>
        <begin position="41"/>
        <end position="50"/>
    </location>
</feature>
<feature type="region of interest" description="Disordered" evidence="1">
    <location>
        <begin position="256"/>
        <end position="300"/>
    </location>
</feature>
<feature type="region of interest" description="Disordered" evidence="1">
    <location>
        <begin position="324"/>
        <end position="381"/>
    </location>
</feature>
<feature type="compositionally biased region" description="Basic and acidic residues" evidence="1">
    <location>
        <begin position="7"/>
        <end position="40"/>
    </location>
</feature>
<proteinExistence type="predicted"/>
<feature type="compositionally biased region" description="Basic and acidic residues" evidence="1">
    <location>
        <begin position="68"/>
        <end position="82"/>
    </location>
</feature>
<reference evidence="2" key="1">
    <citation type="submission" date="2020-06" db="EMBL/GenBank/DDBJ databases">
        <authorList>
            <consortium name="Plant Systems Biology data submission"/>
        </authorList>
    </citation>
    <scope>NUCLEOTIDE SEQUENCE</scope>
    <source>
        <strain evidence="2">D6</strain>
    </source>
</reference>
<comment type="caution">
    <text evidence="2">The sequence shown here is derived from an EMBL/GenBank/DDBJ whole genome shotgun (WGS) entry which is preliminary data.</text>
</comment>
<gene>
    <name evidence="2" type="ORF">SEMRO_1301_G260810.1</name>
</gene>
<sequence length="574" mass="66698">MTSYQLERNHEHEVEEDTRFLNGSSHKDCNPKPRRARDGQKQLQKSTSATPAMREQYPSRGSSGGVDYLREPRYRKEKKIETQTDIGYRTQEGHYPTEKNQHREDKIKSYHCQDQRFSLLSSYQWNESRASLSCESTARDMSESFASCSLMESSRSLRVRELVESSEGHDRGDYLPRHDEDYNHYRDHNNSRRDHGYVSSRYYDDYAFTGDRRHHNPTRHHYHDGGYYRSTHYQQQQHVVEDQSIRYRNSESHWYSHAPQNNYGGRQWRETPPREPHHDWRRRGRQSEDHGHHYSDRRLQEDWPDDGLHLVDVPLWRRGPQLLQCPSQGPERNDLNVESEHTSSSRWSVKSVDSKRKLGVDVPPRRPGAYAVQYDPNRTDGSAKVKAFADAKSTLQQVEKELRSDRHSAQQQLQQAQKERRKRLEGASPEDTPLVLPTIPVHSDHGSQGSKRHLDVPPGPDDNIFIEIGAGVRARLRRTQETMDAIAQDYYVPAACYACTSDLFCIADVKYLVCPACHSISPLEEGENKRRQKESKGLYAPADGEVIRRRGVGLGFTYETLFQMQAELVAKQAR</sequence>